<dbReference type="Gene3D" id="3.40.50.10420">
    <property type="entry name" value="NagB/RpiA/CoA transferase-like"/>
    <property type="match status" value="1"/>
</dbReference>
<dbReference type="InterPro" id="IPR002698">
    <property type="entry name" value="FTHF_cligase"/>
</dbReference>
<comment type="similarity">
    <text evidence="1">Belongs to the 5-formyltetrahydrofolate cyclo-ligase family.</text>
</comment>
<dbReference type="EC" id="6.3.3.2" evidence="4"/>
<dbReference type="PANTHER" id="PTHR23407:SF1">
    <property type="entry name" value="5-FORMYLTETRAHYDROFOLATE CYCLO-LIGASE"/>
    <property type="match status" value="1"/>
</dbReference>
<dbReference type="AlphaFoldDB" id="J9GSG8"/>
<name>J9GSG8_9ZZZZ</name>
<proteinExistence type="inferred from homology"/>
<dbReference type="NCBIfam" id="TIGR02727">
    <property type="entry name" value="MTHFS_bact"/>
    <property type="match status" value="1"/>
</dbReference>
<keyword evidence="2" id="KW-0547">Nucleotide-binding</keyword>
<dbReference type="Pfam" id="PF01812">
    <property type="entry name" value="5-FTHF_cyc-lig"/>
    <property type="match status" value="1"/>
</dbReference>
<dbReference type="GO" id="GO:0005524">
    <property type="term" value="F:ATP binding"/>
    <property type="evidence" value="ECO:0007669"/>
    <property type="project" value="UniProtKB-KW"/>
</dbReference>
<keyword evidence="4" id="KW-0436">Ligase</keyword>
<evidence type="ECO:0000256" key="1">
    <source>
        <dbReference type="ARBA" id="ARBA00010638"/>
    </source>
</evidence>
<protein>
    <submittedName>
        <fullName evidence="4">5-formyltetrahydrofolate cyclo-ligase</fullName>
        <ecNumber evidence="4">6.3.3.2</ecNumber>
    </submittedName>
</protein>
<dbReference type="InterPro" id="IPR024185">
    <property type="entry name" value="FTHF_cligase-like_sf"/>
</dbReference>
<dbReference type="SUPFAM" id="SSF100950">
    <property type="entry name" value="NagB/RpiA/CoA transferase-like"/>
    <property type="match status" value="1"/>
</dbReference>
<dbReference type="InterPro" id="IPR037171">
    <property type="entry name" value="NagB/RpiA_transferase-like"/>
</dbReference>
<dbReference type="EMBL" id="AMCI01000009">
    <property type="protein sequence ID" value="EJX10929.1"/>
    <property type="molecule type" value="Genomic_DNA"/>
</dbReference>
<dbReference type="PANTHER" id="PTHR23407">
    <property type="entry name" value="ATPASE INHIBITOR/5-FORMYLTETRAHYDROFOLATE CYCLO-LIGASE"/>
    <property type="match status" value="1"/>
</dbReference>
<sequence length="189" mass="21769">METKELKKRLRKEIAQAKKTHSPAELQQRSAVLLSQLEQHPRFVAAQTVLLYYSLPDEVQTHAFVEKWYPQKTILLPVVKGDNLELRVYTGPESLQTGAFHIQEPVGPTFTAYDQIEVSIIPGVSFDPEGNRLGRGKGYYDRLLPQLSAYFLGICYDFQARPHIPTEPFDRKMDEVWTEKGRLNPEFSY</sequence>
<comment type="caution">
    <text evidence="4">The sequence shown here is derived from an EMBL/GenBank/DDBJ whole genome shotgun (WGS) entry which is preliminary data.</text>
</comment>
<dbReference type="PIRSF" id="PIRSF006806">
    <property type="entry name" value="FTHF_cligase"/>
    <property type="match status" value="1"/>
</dbReference>
<accession>J9GSG8</accession>
<keyword evidence="3" id="KW-0067">ATP-binding</keyword>
<evidence type="ECO:0000256" key="3">
    <source>
        <dbReference type="ARBA" id="ARBA00022840"/>
    </source>
</evidence>
<dbReference type="GO" id="GO:0030272">
    <property type="term" value="F:5-formyltetrahydrofolate cyclo-ligase activity"/>
    <property type="evidence" value="ECO:0007669"/>
    <property type="project" value="UniProtKB-EC"/>
</dbReference>
<organism evidence="4">
    <name type="scientific">gut metagenome</name>
    <dbReference type="NCBI Taxonomy" id="749906"/>
    <lineage>
        <taxon>unclassified sequences</taxon>
        <taxon>metagenomes</taxon>
        <taxon>organismal metagenomes</taxon>
    </lineage>
</organism>
<reference evidence="4" key="1">
    <citation type="journal article" date="2012" name="PLoS ONE">
        <title>Gene sets for utilization of primary and secondary nutrition supplies in the distal gut of endangered iberian lynx.</title>
        <authorList>
            <person name="Alcaide M."/>
            <person name="Messina E."/>
            <person name="Richter M."/>
            <person name="Bargiela R."/>
            <person name="Peplies J."/>
            <person name="Huws S.A."/>
            <person name="Newbold C.J."/>
            <person name="Golyshin P.N."/>
            <person name="Simon M.A."/>
            <person name="Lopez G."/>
            <person name="Yakimov M.M."/>
            <person name="Ferrer M."/>
        </authorList>
    </citation>
    <scope>NUCLEOTIDE SEQUENCE</scope>
</reference>
<evidence type="ECO:0000256" key="2">
    <source>
        <dbReference type="ARBA" id="ARBA00022741"/>
    </source>
</evidence>
<dbReference type="GO" id="GO:0009396">
    <property type="term" value="P:folic acid-containing compound biosynthetic process"/>
    <property type="evidence" value="ECO:0007669"/>
    <property type="project" value="TreeGrafter"/>
</dbReference>
<dbReference type="GO" id="GO:0035999">
    <property type="term" value="P:tetrahydrofolate interconversion"/>
    <property type="evidence" value="ECO:0007669"/>
    <property type="project" value="TreeGrafter"/>
</dbReference>
<evidence type="ECO:0000313" key="4">
    <source>
        <dbReference type="EMBL" id="EJX10929.1"/>
    </source>
</evidence>
<gene>
    <name evidence="4" type="ORF">EVA_00357</name>
</gene>